<protein>
    <submittedName>
        <fullName evidence="2">Uncharacterized protein</fullName>
    </submittedName>
</protein>
<dbReference type="Proteomes" id="UP000638981">
    <property type="component" value="Unassembled WGS sequence"/>
</dbReference>
<keyword evidence="3" id="KW-1185">Reference proteome</keyword>
<keyword evidence="1" id="KW-0812">Transmembrane</keyword>
<evidence type="ECO:0000313" key="3">
    <source>
        <dbReference type="Proteomes" id="UP000638981"/>
    </source>
</evidence>
<sequence>MLNEVKAVITRSGDTMIEDALGAACLFVLLFAGLSLPGLI</sequence>
<dbReference type="RefSeq" id="WP_268247726.1">
    <property type="nucleotide sequence ID" value="NZ_BMYJ01000010.1"/>
</dbReference>
<gene>
    <name evidence="2" type="ORF">GCM10007315_30200</name>
</gene>
<comment type="caution">
    <text evidence="2">The sequence shown here is derived from an EMBL/GenBank/DDBJ whole genome shotgun (WGS) entry which is preliminary data.</text>
</comment>
<keyword evidence="1" id="KW-1133">Transmembrane helix</keyword>
<evidence type="ECO:0000256" key="1">
    <source>
        <dbReference type="SAM" id="Phobius"/>
    </source>
</evidence>
<proteinExistence type="predicted"/>
<dbReference type="EMBL" id="BMYJ01000010">
    <property type="protein sequence ID" value="GHC63775.1"/>
    <property type="molecule type" value="Genomic_DNA"/>
</dbReference>
<name>A0A918TVJ4_9RHOB</name>
<reference evidence="2" key="2">
    <citation type="submission" date="2020-09" db="EMBL/GenBank/DDBJ databases">
        <authorList>
            <person name="Sun Q."/>
            <person name="Kim S."/>
        </authorList>
    </citation>
    <scope>NUCLEOTIDE SEQUENCE</scope>
    <source>
        <strain evidence="2">KCTC 23310</strain>
    </source>
</reference>
<feature type="transmembrane region" description="Helical" evidence="1">
    <location>
        <begin position="20"/>
        <end position="39"/>
    </location>
</feature>
<keyword evidence="1" id="KW-0472">Membrane</keyword>
<organism evidence="2 3">
    <name type="scientific">Neogemmobacter tilapiae</name>
    <dbReference type="NCBI Taxonomy" id="875041"/>
    <lineage>
        <taxon>Bacteria</taxon>
        <taxon>Pseudomonadati</taxon>
        <taxon>Pseudomonadota</taxon>
        <taxon>Alphaproteobacteria</taxon>
        <taxon>Rhodobacterales</taxon>
        <taxon>Paracoccaceae</taxon>
        <taxon>Neogemmobacter</taxon>
    </lineage>
</organism>
<accession>A0A918TVJ4</accession>
<dbReference type="AlphaFoldDB" id="A0A918TVJ4"/>
<reference evidence="2" key="1">
    <citation type="journal article" date="2014" name="Int. J. Syst. Evol. Microbiol.">
        <title>Complete genome sequence of Corynebacterium casei LMG S-19264T (=DSM 44701T), isolated from a smear-ripened cheese.</title>
        <authorList>
            <consortium name="US DOE Joint Genome Institute (JGI-PGF)"/>
            <person name="Walter F."/>
            <person name="Albersmeier A."/>
            <person name="Kalinowski J."/>
            <person name="Ruckert C."/>
        </authorList>
    </citation>
    <scope>NUCLEOTIDE SEQUENCE</scope>
    <source>
        <strain evidence="2">KCTC 23310</strain>
    </source>
</reference>
<evidence type="ECO:0000313" key="2">
    <source>
        <dbReference type="EMBL" id="GHC63775.1"/>
    </source>
</evidence>